<feature type="domain" description="DNA polymerase alpha/delta/epsilon subunit B" evidence="7">
    <location>
        <begin position="303"/>
        <end position="529"/>
    </location>
</feature>
<dbReference type="InParanoid" id="A0A0C2ZZC9"/>
<evidence type="ECO:0000313" key="10">
    <source>
        <dbReference type="Proteomes" id="UP000053989"/>
    </source>
</evidence>
<dbReference type="InterPro" id="IPR007185">
    <property type="entry name" value="DNA_pol_a/d/e_bsu"/>
</dbReference>
<keyword evidence="10" id="KW-1185">Reference proteome</keyword>
<dbReference type="STRING" id="1036808.A0A0C2ZZC9"/>
<evidence type="ECO:0000256" key="3">
    <source>
        <dbReference type="ARBA" id="ARBA00018596"/>
    </source>
</evidence>
<comment type="function">
    <text evidence="6">Accessory subunit of the DNA polymerase alpha complex (also known as the alpha DNA polymerase-primase complex) which plays an essential role in the initiation of DNA synthesis.</text>
</comment>
<evidence type="ECO:0000259" key="8">
    <source>
        <dbReference type="Pfam" id="PF22062"/>
    </source>
</evidence>
<dbReference type="PIRSF" id="PIRSF018300">
    <property type="entry name" value="DNA_pol_alph_2"/>
    <property type="match status" value="1"/>
</dbReference>
<dbReference type="EMBL" id="KN822015">
    <property type="protein sequence ID" value="KIM66768.1"/>
    <property type="molecule type" value="Genomic_DNA"/>
</dbReference>
<dbReference type="AlphaFoldDB" id="A0A0C2ZZC9"/>
<dbReference type="GO" id="GO:0003677">
    <property type="term" value="F:DNA binding"/>
    <property type="evidence" value="ECO:0007669"/>
    <property type="project" value="InterPro"/>
</dbReference>
<accession>A0A0C2ZZC9</accession>
<protein>
    <recommendedName>
        <fullName evidence="3 6">DNA polymerase alpha subunit B</fullName>
    </recommendedName>
</protein>
<comment type="subcellular location">
    <subcellularLocation>
        <location evidence="1 6">Nucleus</location>
    </subcellularLocation>
</comment>
<dbReference type="GO" id="GO:0006270">
    <property type="term" value="P:DNA replication initiation"/>
    <property type="evidence" value="ECO:0007669"/>
    <property type="project" value="TreeGrafter"/>
</dbReference>
<gene>
    <name evidence="9" type="ORF">SCLCIDRAFT_109694</name>
</gene>
<proteinExistence type="inferred from homology"/>
<name>A0A0C2ZZC9_9AGAM</name>
<reference evidence="9 10" key="1">
    <citation type="submission" date="2014-04" db="EMBL/GenBank/DDBJ databases">
        <authorList>
            <consortium name="DOE Joint Genome Institute"/>
            <person name="Kuo A."/>
            <person name="Kohler A."/>
            <person name="Nagy L.G."/>
            <person name="Floudas D."/>
            <person name="Copeland A."/>
            <person name="Barry K.W."/>
            <person name="Cichocki N."/>
            <person name="Veneault-Fourrey C."/>
            <person name="LaButti K."/>
            <person name="Lindquist E.A."/>
            <person name="Lipzen A."/>
            <person name="Lundell T."/>
            <person name="Morin E."/>
            <person name="Murat C."/>
            <person name="Sun H."/>
            <person name="Tunlid A."/>
            <person name="Henrissat B."/>
            <person name="Grigoriev I.V."/>
            <person name="Hibbett D.S."/>
            <person name="Martin F."/>
            <person name="Nordberg H.P."/>
            <person name="Cantor M.N."/>
            <person name="Hua S.X."/>
        </authorList>
    </citation>
    <scope>NUCLEOTIDE SEQUENCE [LARGE SCALE GENOMIC DNA]</scope>
    <source>
        <strain evidence="9 10">Foug A</strain>
    </source>
</reference>
<dbReference type="PANTHER" id="PTHR23061:SF12">
    <property type="entry name" value="DNA POLYMERASE ALPHA SUBUNIT B"/>
    <property type="match status" value="1"/>
</dbReference>
<evidence type="ECO:0000256" key="5">
    <source>
        <dbReference type="ARBA" id="ARBA00023242"/>
    </source>
</evidence>
<evidence type="ECO:0000256" key="1">
    <source>
        <dbReference type="ARBA" id="ARBA00004123"/>
    </source>
</evidence>
<dbReference type="Proteomes" id="UP000053989">
    <property type="component" value="Unassembled WGS sequence"/>
</dbReference>
<evidence type="ECO:0000256" key="6">
    <source>
        <dbReference type="PIRNR" id="PIRNR018300"/>
    </source>
</evidence>
<keyword evidence="4 6" id="KW-0235">DNA replication</keyword>
<dbReference type="OrthoDB" id="336885at2759"/>
<evidence type="ECO:0000256" key="4">
    <source>
        <dbReference type="ARBA" id="ARBA00022705"/>
    </source>
</evidence>
<dbReference type="PANTHER" id="PTHR23061">
    <property type="entry name" value="DNA POLYMERASE 2 ALPHA 70 KDA SUBUNIT"/>
    <property type="match status" value="1"/>
</dbReference>
<dbReference type="Gene3D" id="3.60.21.60">
    <property type="match status" value="2"/>
</dbReference>
<evidence type="ECO:0000313" key="9">
    <source>
        <dbReference type="EMBL" id="KIM66768.1"/>
    </source>
</evidence>
<sequence>MSTEKLCDDVAEHFGEMAGADDALLKECMSMCRTFNVSAEDLLFKWQAICYNTKQSMDIFTHQSVSEVRAKLQSEQTKANAIRQEAMSRNFGRGRGKSSNILKPVIAKSFDEGLSVGPLKSHVVKTSLGDVAGPSRVRFQGPTADRIASRTYRYMYEKVLERSEVLDDRIDGFAELIRLHYRVDELGDPASTTEDAITIVGQIVLDADAVSSGVKLSESSLVLESSRMMGSGVRVPVRLTPETKLRGGIKGLGGVSFFPGAIVALRGRNGGGGFFLVDEILAPPLIRAPSPPPSDPNTSFSMYIACGPFTADTDLDYHPWSQLLKSLKSAKPAVLLLIGPFVDADHTKIAEGDTDETPEEIFKCHFSRPLQDFLLHSPGSKVLLVPSVRDLISDHAVYPQHAIDAVRCDIDPQIRCLPNPCRFSVNGVSFGVTSVDVLFHLRREEFFRRLLETDPVVPDLAPATDPMANLVRNLMQQRSFYPIFPVPLDISHEVNLDVSHSEGLKLIEAEDEYTPDVLVLPSRLKQFSKVVDTSVALNPSFLNKGLYAVLSYAGPASGPSRDRIHTEIPKIKIV</sequence>
<dbReference type="Pfam" id="PF04042">
    <property type="entry name" value="DNA_pol_E_B"/>
    <property type="match status" value="1"/>
</dbReference>
<dbReference type="HOGENOM" id="CLU_014923_2_1_1"/>
<evidence type="ECO:0000259" key="7">
    <source>
        <dbReference type="Pfam" id="PF04042"/>
    </source>
</evidence>
<dbReference type="FunCoup" id="A0A0C2ZZC9">
    <property type="interactions" value="177"/>
</dbReference>
<keyword evidence="5 6" id="KW-0539">Nucleus</keyword>
<dbReference type="InterPro" id="IPR054300">
    <property type="entry name" value="OB_DPOA2"/>
</dbReference>
<dbReference type="Pfam" id="PF22062">
    <property type="entry name" value="OB_DPOA2"/>
    <property type="match status" value="1"/>
</dbReference>
<dbReference type="InterPro" id="IPR016722">
    <property type="entry name" value="DNA_pol_alpha_bsu"/>
</dbReference>
<reference evidence="10" key="2">
    <citation type="submission" date="2015-01" db="EMBL/GenBank/DDBJ databases">
        <title>Evolutionary Origins and Diversification of the Mycorrhizal Mutualists.</title>
        <authorList>
            <consortium name="DOE Joint Genome Institute"/>
            <consortium name="Mycorrhizal Genomics Consortium"/>
            <person name="Kohler A."/>
            <person name="Kuo A."/>
            <person name="Nagy L.G."/>
            <person name="Floudas D."/>
            <person name="Copeland A."/>
            <person name="Barry K.W."/>
            <person name="Cichocki N."/>
            <person name="Veneault-Fourrey C."/>
            <person name="LaButti K."/>
            <person name="Lindquist E.A."/>
            <person name="Lipzen A."/>
            <person name="Lundell T."/>
            <person name="Morin E."/>
            <person name="Murat C."/>
            <person name="Riley R."/>
            <person name="Ohm R."/>
            <person name="Sun H."/>
            <person name="Tunlid A."/>
            <person name="Henrissat B."/>
            <person name="Grigoriev I.V."/>
            <person name="Hibbett D.S."/>
            <person name="Martin F."/>
        </authorList>
    </citation>
    <scope>NUCLEOTIDE SEQUENCE [LARGE SCALE GENOMIC DNA]</scope>
    <source>
        <strain evidence="10">Foug A</strain>
    </source>
</reference>
<feature type="domain" description="DNA polymerase alpha subunit B OB" evidence="8">
    <location>
        <begin position="163"/>
        <end position="281"/>
    </location>
</feature>
<organism evidence="9 10">
    <name type="scientific">Scleroderma citrinum Foug A</name>
    <dbReference type="NCBI Taxonomy" id="1036808"/>
    <lineage>
        <taxon>Eukaryota</taxon>
        <taxon>Fungi</taxon>
        <taxon>Dikarya</taxon>
        <taxon>Basidiomycota</taxon>
        <taxon>Agaricomycotina</taxon>
        <taxon>Agaricomycetes</taxon>
        <taxon>Agaricomycetidae</taxon>
        <taxon>Boletales</taxon>
        <taxon>Sclerodermatineae</taxon>
        <taxon>Sclerodermataceae</taxon>
        <taxon>Scleroderma</taxon>
    </lineage>
</organism>
<evidence type="ECO:0000256" key="2">
    <source>
        <dbReference type="ARBA" id="ARBA00007299"/>
    </source>
</evidence>
<dbReference type="GO" id="GO:0005658">
    <property type="term" value="C:alpha DNA polymerase:primase complex"/>
    <property type="evidence" value="ECO:0007669"/>
    <property type="project" value="TreeGrafter"/>
</dbReference>
<comment type="similarity">
    <text evidence="2 6">Belongs to the DNA polymerase alpha subunit B family.</text>
</comment>